<reference evidence="2" key="1">
    <citation type="submission" date="2014-11" db="EMBL/GenBank/DDBJ databases">
        <authorList>
            <person name="Amaro Gonzalez C."/>
        </authorList>
    </citation>
    <scope>NUCLEOTIDE SEQUENCE</scope>
</reference>
<feature type="transmembrane region" description="Helical" evidence="1">
    <location>
        <begin position="50"/>
        <end position="70"/>
    </location>
</feature>
<accession>A0A0E9XDQ7</accession>
<evidence type="ECO:0000256" key="1">
    <source>
        <dbReference type="SAM" id="Phobius"/>
    </source>
</evidence>
<feature type="transmembrane region" description="Helical" evidence="1">
    <location>
        <begin position="20"/>
        <end position="44"/>
    </location>
</feature>
<organism evidence="2">
    <name type="scientific">Anguilla anguilla</name>
    <name type="common">European freshwater eel</name>
    <name type="synonym">Muraena anguilla</name>
    <dbReference type="NCBI Taxonomy" id="7936"/>
    <lineage>
        <taxon>Eukaryota</taxon>
        <taxon>Metazoa</taxon>
        <taxon>Chordata</taxon>
        <taxon>Craniata</taxon>
        <taxon>Vertebrata</taxon>
        <taxon>Euteleostomi</taxon>
        <taxon>Actinopterygii</taxon>
        <taxon>Neopterygii</taxon>
        <taxon>Teleostei</taxon>
        <taxon>Anguilliformes</taxon>
        <taxon>Anguillidae</taxon>
        <taxon>Anguilla</taxon>
    </lineage>
</organism>
<protein>
    <submittedName>
        <fullName evidence="2">Uncharacterized protein</fullName>
    </submittedName>
</protein>
<dbReference type="AlphaFoldDB" id="A0A0E9XDQ7"/>
<keyword evidence="1" id="KW-0472">Membrane</keyword>
<name>A0A0E9XDQ7_ANGAN</name>
<keyword evidence="1" id="KW-1133">Transmembrane helix</keyword>
<sequence>MVLRSCLRFPCWAARWRHFCFVSCSPCVNCMIVSNCLIIVFWLSRFPFPFRGLIVHGALLCLVSVFYLSCPLP</sequence>
<keyword evidence="1" id="KW-0812">Transmembrane</keyword>
<reference evidence="2" key="2">
    <citation type="journal article" date="2015" name="Fish Shellfish Immunol.">
        <title>Early steps in the European eel (Anguilla anguilla)-Vibrio vulnificus interaction in the gills: Role of the RtxA13 toxin.</title>
        <authorList>
            <person name="Callol A."/>
            <person name="Pajuelo D."/>
            <person name="Ebbesson L."/>
            <person name="Teles M."/>
            <person name="MacKenzie S."/>
            <person name="Amaro C."/>
        </authorList>
    </citation>
    <scope>NUCLEOTIDE SEQUENCE</scope>
</reference>
<evidence type="ECO:0000313" key="2">
    <source>
        <dbReference type="EMBL" id="JAH99813.1"/>
    </source>
</evidence>
<dbReference type="EMBL" id="GBXM01008764">
    <property type="protein sequence ID" value="JAH99813.1"/>
    <property type="molecule type" value="Transcribed_RNA"/>
</dbReference>
<proteinExistence type="predicted"/>